<evidence type="ECO:0000256" key="1">
    <source>
        <dbReference type="SAM" id="Phobius"/>
    </source>
</evidence>
<organism evidence="2">
    <name type="scientific">viral metagenome</name>
    <dbReference type="NCBI Taxonomy" id="1070528"/>
    <lineage>
        <taxon>unclassified sequences</taxon>
        <taxon>metagenomes</taxon>
        <taxon>organismal metagenomes</taxon>
    </lineage>
</organism>
<keyword evidence="1" id="KW-1133">Transmembrane helix</keyword>
<dbReference type="EMBL" id="MN740194">
    <property type="protein sequence ID" value="QHT92811.1"/>
    <property type="molecule type" value="Genomic_DNA"/>
</dbReference>
<protein>
    <submittedName>
        <fullName evidence="2">Uncharacterized protein</fullName>
    </submittedName>
</protein>
<feature type="transmembrane region" description="Helical" evidence="1">
    <location>
        <begin position="6"/>
        <end position="38"/>
    </location>
</feature>
<proteinExistence type="predicted"/>
<name>A0A6C0IHU8_9ZZZZ</name>
<sequence>MKKDLLIRILLTFILFYLLLFIKSKVNIIVTIFLLALLSDQKLPLDISNNFEKNLFTSRKNV</sequence>
<evidence type="ECO:0000313" key="2">
    <source>
        <dbReference type="EMBL" id="QHT92811.1"/>
    </source>
</evidence>
<accession>A0A6C0IHU8</accession>
<dbReference type="AlphaFoldDB" id="A0A6C0IHU8"/>
<keyword evidence="1" id="KW-0812">Transmembrane</keyword>
<reference evidence="2" key="1">
    <citation type="journal article" date="2020" name="Nature">
        <title>Giant virus diversity and host interactions through global metagenomics.</title>
        <authorList>
            <person name="Schulz F."/>
            <person name="Roux S."/>
            <person name="Paez-Espino D."/>
            <person name="Jungbluth S."/>
            <person name="Walsh D.A."/>
            <person name="Denef V.J."/>
            <person name="McMahon K.D."/>
            <person name="Konstantinidis K.T."/>
            <person name="Eloe-Fadrosh E.A."/>
            <person name="Kyrpides N.C."/>
            <person name="Woyke T."/>
        </authorList>
    </citation>
    <scope>NUCLEOTIDE SEQUENCE</scope>
    <source>
        <strain evidence="2">GVMAG-M-3300023184-89</strain>
    </source>
</reference>
<keyword evidence="1" id="KW-0472">Membrane</keyword>